<reference evidence="1" key="1">
    <citation type="submission" date="2018-03" db="EMBL/GenBank/DDBJ databases">
        <authorList>
            <person name="Guldener U."/>
        </authorList>
    </citation>
    <scope>NUCLEOTIDE SEQUENCE</scope>
</reference>
<comment type="caution">
    <text evidence="1">The sequence shown here is derived from an EMBL/GenBank/DDBJ whole genome shotgun (WGS) entry which is preliminary data.</text>
</comment>
<protein>
    <submittedName>
        <fullName evidence="1">Uncharacterized protein</fullName>
    </submittedName>
</protein>
<accession>A0AAE8MMZ2</accession>
<dbReference type="EMBL" id="ONZP01001020">
    <property type="protein sequence ID" value="SPJ92801.1"/>
    <property type="molecule type" value="Genomic_DNA"/>
</dbReference>
<gene>
    <name evidence="1" type="ORF">FTOL_13766</name>
</gene>
<keyword evidence="2" id="KW-1185">Reference proteome</keyword>
<name>A0AAE8MMZ2_9HYPO</name>
<proteinExistence type="predicted"/>
<organism evidence="1 2">
    <name type="scientific">Fusarium torulosum</name>
    <dbReference type="NCBI Taxonomy" id="33205"/>
    <lineage>
        <taxon>Eukaryota</taxon>
        <taxon>Fungi</taxon>
        <taxon>Dikarya</taxon>
        <taxon>Ascomycota</taxon>
        <taxon>Pezizomycotina</taxon>
        <taxon>Sordariomycetes</taxon>
        <taxon>Hypocreomycetidae</taxon>
        <taxon>Hypocreales</taxon>
        <taxon>Nectriaceae</taxon>
        <taxon>Fusarium</taxon>
    </lineage>
</organism>
<dbReference type="Proteomes" id="UP001187734">
    <property type="component" value="Unassembled WGS sequence"/>
</dbReference>
<evidence type="ECO:0000313" key="1">
    <source>
        <dbReference type="EMBL" id="SPJ92801.1"/>
    </source>
</evidence>
<sequence>MSLQITSLFCEVSLSLTYNKVKYAINNCRDRQKLKQLRHKARDLKINPGLIPPPHTRRDNPSLVRLIAFGYKLLILHGLRLSRDNSDRKYILGKARRVEK</sequence>
<evidence type="ECO:0000313" key="2">
    <source>
        <dbReference type="Proteomes" id="UP001187734"/>
    </source>
</evidence>
<dbReference type="AlphaFoldDB" id="A0AAE8MMZ2"/>